<organism evidence="1 2">
    <name type="scientific">Catharanthus roseus</name>
    <name type="common">Madagascar periwinkle</name>
    <name type="synonym">Vinca rosea</name>
    <dbReference type="NCBI Taxonomy" id="4058"/>
    <lineage>
        <taxon>Eukaryota</taxon>
        <taxon>Viridiplantae</taxon>
        <taxon>Streptophyta</taxon>
        <taxon>Embryophyta</taxon>
        <taxon>Tracheophyta</taxon>
        <taxon>Spermatophyta</taxon>
        <taxon>Magnoliopsida</taxon>
        <taxon>eudicotyledons</taxon>
        <taxon>Gunneridae</taxon>
        <taxon>Pentapetalae</taxon>
        <taxon>asterids</taxon>
        <taxon>lamiids</taxon>
        <taxon>Gentianales</taxon>
        <taxon>Apocynaceae</taxon>
        <taxon>Rauvolfioideae</taxon>
        <taxon>Vinceae</taxon>
        <taxon>Catharanthinae</taxon>
        <taxon>Catharanthus</taxon>
    </lineage>
</organism>
<accession>A0ACB9ZYT1</accession>
<proteinExistence type="predicted"/>
<protein>
    <submittedName>
        <fullName evidence="1">Uncharacterized protein</fullName>
    </submittedName>
</protein>
<sequence>MQSLFRVARSITFRQSSLLGSIKVEVSAKCIQYHSERGHRSSEFSTPRIDYTVDQDILASNWMITKLSREGRFTEARRLFDRMPDPDVISWTALISGYVKCGMMKEARELFDRADAKKNVCQGMEEWMRQGYYSKGCQIGM</sequence>
<gene>
    <name evidence="1" type="ORF">M9H77_29485</name>
</gene>
<keyword evidence="2" id="KW-1185">Reference proteome</keyword>
<dbReference type="Proteomes" id="UP001060085">
    <property type="component" value="Linkage Group LG07"/>
</dbReference>
<evidence type="ECO:0000313" key="2">
    <source>
        <dbReference type="Proteomes" id="UP001060085"/>
    </source>
</evidence>
<comment type="caution">
    <text evidence="1">The sequence shown here is derived from an EMBL/GenBank/DDBJ whole genome shotgun (WGS) entry which is preliminary data.</text>
</comment>
<name>A0ACB9ZYT1_CATRO</name>
<dbReference type="EMBL" id="CM044707">
    <property type="protein sequence ID" value="KAI5652298.1"/>
    <property type="molecule type" value="Genomic_DNA"/>
</dbReference>
<evidence type="ECO:0000313" key="1">
    <source>
        <dbReference type="EMBL" id="KAI5652298.1"/>
    </source>
</evidence>
<reference evidence="2" key="1">
    <citation type="journal article" date="2023" name="Nat. Plants">
        <title>Single-cell RNA sequencing provides a high-resolution roadmap for understanding the multicellular compartmentation of specialized metabolism.</title>
        <authorList>
            <person name="Sun S."/>
            <person name="Shen X."/>
            <person name="Li Y."/>
            <person name="Li Y."/>
            <person name="Wang S."/>
            <person name="Li R."/>
            <person name="Zhang H."/>
            <person name="Shen G."/>
            <person name="Guo B."/>
            <person name="Wei J."/>
            <person name="Xu J."/>
            <person name="St-Pierre B."/>
            <person name="Chen S."/>
            <person name="Sun C."/>
        </authorList>
    </citation>
    <scope>NUCLEOTIDE SEQUENCE [LARGE SCALE GENOMIC DNA]</scope>
</reference>